<organism evidence="2 3">
    <name type="scientific">Zizania palustris</name>
    <name type="common">Northern wild rice</name>
    <dbReference type="NCBI Taxonomy" id="103762"/>
    <lineage>
        <taxon>Eukaryota</taxon>
        <taxon>Viridiplantae</taxon>
        <taxon>Streptophyta</taxon>
        <taxon>Embryophyta</taxon>
        <taxon>Tracheophyta</taxon>
        <taxon>Spermatophyta</taxon>
        <taxon>Magnoliopsida</taxon>
        <taxon>Liliopsida</taxon>
        <taxon>Poales</taxon>
        <taxon>Poaceae</taxon>
        <taxon>BOP clade</taxon>
        <taxon>Oryzoideae</taxon>
        <taxon>Oryzeae</taxon>
        <taxon>Zizaniinae</taxon>
        <taxon>Zizania</taxon>
    </lineage>
</organism>
<reference evidence="2" key="2">
    <citation type="submission" date="2021-02" db="EMBL/GenBank/DDBJ databases">
        <authorList>
            <person name="Kimball J.A."/>
            <person name="Haas M.W."/>
            <person name="Macchietto M."/>
            <person name="Kono T."/>
            <person name="Duquette J."/>
            <person name="Shao M."/>
        </authorList>
    </citation>
    <scope>NUCLEOTIDE SEQUENCE</scope>
    <source>
        <tissue evidence="2">Fresh leaf tissue</tissue>
    </source>
</reference>
<comment type="caution">
    <text evidence="2">The sequence shown here is derived from an EMBL/GenBank/DDBJ whole genome shotgun (WGS) entry which is preliminary data.</text>
</comment>
<dbReference type="AlphaFoldDB" id="A0A8J5RYK2"/>
<accession>A0A8J5RYK2</accession>
<dbReference type="EMBL" id="JAAALK010000288">
    <property type="protein sequence ID" value="KAG8054188.1"/>
    <property type="molecule type" value="Genomic_DNA"/>
</dbReference>
<proteinExistence type="predicted"/>
<dbReference type="Proteomes" id="UP000729402">
    <property type="component" value="Unassembled WGS sequence"/>
</dbReference>
<feature type="compositionally biased region" description="Low complexity" evidence="1">
    <location>
        <begin position="83"/>
        <end position="92"/>
    </location>
</feature>
<feature type="region of interest" description="Disordered" evidence="1">
    <location>
        <begin position="1"/>
        <end position="104"/>
    </location>
</feature>
<evidence type="ECO:0000313" key="3">
    <source>
        <dbReference type="Proteomes" id="UP000729402"/>
    </source>
</evidence>
<feature type="compositionally biased region" description="Acidic residues" evidence="1">
    <location>
        <begin position="59"/>
        <end position="69"/>
    </location>
</feature>
<sequence length="104" mass="10746">MRRPVTNLYGGEAAARARARRVGGGDRRRNRTERSSLPGPDPDEEATSARVGARRDASDDAGGEEEDAGMELSGEARARAGREAAAGSSSSGDSNGKMLTGDSP</sequence>
<protein>
    <submittedName>
        <fullName evidence="2">Uncharacterized protein</fullName>
    </submittedName>
</protein>
<evidence type="ECO:0000256" key="1">
    <source>
        <dbReference type="SAM" id="MobiDB-lite"/>
    </source>
</evidence>
<name>A0A8J5RYK2_ZIZPA</name>
<reference evidence="2" key="1">
    <citation type="journal article" date="2021" name="bioRxiv">
        <title>Whole Genome Assembly and Annotation of Northern Wild Rice, Zizania palustris L., Supports a Whole Genome Duplication in the Zizania Genus.</title>
        <authorList>
            <person name="Haas M."/>
            <person name="Kono T."/>
            <person name="Macchietto M."/>
            <person name="Millas R."/>
            <person name="McGilp L."/>
            <person name="Shao M."/>
            <person name="Duquette J."/>
            <person name="Hirsch C.N."/>
            <person name="Kimball J."/>
        </authorList>
    </citation>
    <scope>NUCLEOTIDE SEQUENCE</scope>
    <source>
        <tissue evidence="2">Fresh leaf tissue</tissue>
    </source>
</reference>
<gene>
    <name evidence="2" type="ORF">GUJ93_ZPchr0001g33095</name>
</gene>
<evidence type="ECO:0000313" key="2">
    <source>
        <dbReference type="EMBL" id="KAG8054188.1"/>
    </source>
</evidence>
<keyword evidence="3" id="KW-1185">Reference proteome</keyword>